<reference evidence="3" key="1">
    <citation type="submission" date="2018-03" db="EMBL/GenBank/DDBJ databases">
        <authorList>
            <person name="Guldener U."/>
        </authorList>
    </citation>
    <scope>NUCLEOTIDE SEQUENCE</scope>
</reference>
<dbReference type="SUPFAM" id="SSF53067">
    <property type="entry name" value="Actin-like ATPase domain"/>
    <property type="match status" value="2"/>
</dbReference>
<dbReference type="GO" id="GO:0006357">
    <property type="term" value="P:regulation of transcription by RNA polymerase II"/>
    <property type="evidence" value="ECO:0007669"/>
    <property type="project" value="TreeGrafter"/>
</dbReference>
<dbReference type="AlphaFoldDB" id="A0AAE8SQR4"/>
<comment type="caution">
    <text evidence="3">The sequence shown here is derived from an EMBL/GenBank/DDBJ whole genome shotgun (WGS) entry which is preliminary data.</text>
</comment>
<dbReference type="Proteomes" id="UP001187682">
    <property type="component" value="Unassembled WGS sequence"/>
</dbReference>
<protein>
    <submittedName>
        <fullName evidence="3">Related to retrograde regulation protein RTG2</fullName>
    </submittedName>
</protein>
<organism evidence="3 4">
    <name type="scientific">Cephalotrichum gorgonifer</name>
    <dbReference type="NCBI Taxonomy" id="2041049"/>
    <lineage>
        <taxon>Eukaryota</taxon>
        <taxon>Fungi</taxon>
        <taxon>Dikarya</taxon>
        <taxon>Ascomycota</taxon>
        <taxon>Pezizomycotina</taxon>
        <taxon>Sordariomycetes</taxon>
        <taxon>Hypocreomycetidae</taxon>
        <taxon>Microascales</taxon>
        <taxon>Microascaceae</taxon>
        <taxon>Cephalotrichum</taxon>
    </lineage>
</organism>
<dbReference type="EMBL" id="ONZQ02000001">
    <property type="protein sequence ID" value="SPN96781.1"/>
    <property type="molecule type" value="Genomic_DNA"/>
</dbReference>
<feature type="domain" description="Ppx/GppA phosphatase N-terminal" evidence="1">
    <location>
        <begin position="53"/>
        <end position="237"/>
    </location>
</feature>
<evidence type="ECO:0000259" key="2">
    <source>
        <dbReference type="Pfam" id="PF23566"/>
    </source>
</evidence>
<keyword evidence="4" id="KW-1185">Reference proteome</keyword>
<evidence type="ECO:0000313" key="4">
    <source>
        <dbReference type="Proteomes" id="UP001187682"/>
    </source>
</evidence>
<dbReference type="Pfam" id="PF23566">
    <property type="entry name" value="RTG2_C"/>
    <property type="match status" value="1"/>
</dbReference>
<dbReference type="InterPro" id="IPR043129">
    <property type="entry name" value="ATPase_NBD"/>
</dbReference>
<proteinExistence type="predicted"/>
<dbReference type="Gene3D" id="3.30.420.40">
    <property type="match status" value="1"/>
</dbReference>
<dbReference type="InterPro" id="IPR057512">
    <property type="entry name" value="RTG2_C"/>
</dbReference>
<gene>
    <name evidence="3" type="ORF">DNG_00301</name>
</gene>
<dbReference type="FunFam" id="3.30.420.40:FF:000191">
    <property type="entry name" value="Retrograde regulation protein 2"/>
    <property type="match status" value="1"/>
</dbReference>
<dbReference type="PANTHER" id="PTHR30005:SF0">
    <property type="entry name" value="RETROGRADE REGULATION PROTEIN 2"/>
    <property type="match status" value="1"/>
</dbReference>
<dbReference type="InterPro" id="IPR003695">
    <property type="entry name" value="Ppx_GppA_N"/>
</dbReference>
<name>A0AAE8SQR4_9PEZI</name>
<dbReference type="PANTHER" id="PTHR30005">
    <property type="entry name" value="EXOPOLYPHOSPHATASE"/>
    <property type="match status" value="1"/>
</dbReference>
<evidence type="ECO:0000313" key="3">
    <source>
        <dbReference type="EMBL" id="SPN96781.1"/>
    </source>
</evidence>
<accession>A0AAE8SQR4</accession>
<dbReference type="Pfam" id="PF02541">
    <property type="entry name" value="Ppx-GppA"/>
    <property type="match status" value="1"/>
</dbReference>
<dbReference type="Gene3D" id="3.30.420.150">
    <property type="entry name" value="Exopolyphosphatase. Domain 2"/>
    <property type="match status" value="1"/>
</dbReference>
<evidence type="ECO:0000259" key="1">
    <source>
        <dbReference type="Pfam" id="PF02541"/>
    </source>
</evidence>
<dbReference type="InterPro" id="IPR050273">
    <property type="entry name" value="GppA/Ppx_hydrolase"/>
</dbReference>
<sequence>MPPSTDIITLDNFRERLPPWDPDSPNQLYAIVDMGSNGIRFSITDLSPPHTRLLKCIYRERAGISLFDALSASPSQSFPLETISLVATTLSRFRSIADAHGVPEGRFSVLATEAMRKAENAAEMLAAIYEEAGVGVHVLAPNVETLFGAVMGSRSSFGALDRGGLFLDLGGGSVQMTWVDTRVDGYEIEAALAGESMPFGAARLIRVLEDADAGVRTAETGKLRDSMRAAFAKLCAHFPALADEARRGGAVDGAGGGALGGGVDVYFCGGGFRGYGSMLMHNDPVQPYPIPSVGTYTVPGAFFRDTATMRRVNEEYDGKIFGMSRRRRQQFPAVLEVIEAFIEVVPAIRTATFCKGSNREGVLLMKLPRSLRESDPLTALASMAIRAGEMPVVDAVMGVLRAAVPERPGVPTIFSLGLGPLFFPMIWEGMGEDAASNGAASLHNIVRRDPSAPGLTHLARAVLGLTTEARWGGGLALLDAELHTRLRALLDGAHEEAYFWAKYIGAVAGLMATFIPARPKTVDIVTSTIRAEATIDASGKSEKVLLNVRVKPASLKGVDVENIQETLKDVGKQKGQKRNFKVKADISELV</sequence>
<feature type="domain" description="RTG2 C-terminal" evidence="2">
    <location>
        <begin position="390"/>
        <end position="582"/>
    </location>
</feature>